<feature type="domain" description="PGG" evidence="10">
    <location>
        <begin position="402"/>
        <end position="513"/>
    </location>
</feature>
<keyword evidence="3" id="KW-0677">Repeat</keyword>
<evidence type="ECO:0000313" key="11">
    <source>
        <dbReference type="EMBL" id="THU56420.1"/>
    </source>
</evidence>
<evidence type="ECO:0000256" key="2">
    <source>
        <dbReference type="ARBA" id="ARBA00022692"/>
    </source>
</evidence>
<dbReference type="InterPro" id="IPR002110">
    <property type="entry name" value="Ankyrin_rpt"/>
</dbReference>
<evidence type="ECO:0000256" key="7">
    <source>
        <dbReference type="PROSITE-ProRule" id="PRU00023"/>
    </source>
</evidence>
<evidence type="ECO:0000256" key="4">
    <source>
        <dbReference type="ARBA" id="ARBA00022989"/>
    </source>
</evidence>
<evidence type="ECO:0000259" key="10">
    <source>
        <dbReference type="Pfam" id="PF13962"/>
    </source>
</evidence>
<keyword evidence="2 9" id="KW-0812">Transmembrane</keyword>
<feature type="transmembrane region" description="Helical" evidence="9">
    <location>
        <begin position="520"/>
        <end position="544"/>
    </location>
</feature>
<dbReference type="InterPro" id="IPR026961">
    <property type="entry name" value="PGG_dom"/>
</dbReference>
<comment type="caution">
    <text evidence="11">The sequence shown here is derived from an EMBL/GenBank/DDBJ whole genome shotgun (WGS) entry which is preliminary data.</text>
</comment>
<dbReference type="PANTHER" id="PTHR24186">
    <property type="entry name" value="PROTEIN PHOSPHATASE 1 REGULATORY SUBUNIT"/>
    <property type="match status" value="1"/>
</dbReference>
<dbReference type="SUPFAM" id="SSF48403">
    <property type="entry name" value="Ankyrin repeat"/>
    <property type="match status" value="1"/>
</dbReference>
<feature type="transmembrane region" description="Helical" evidence="9">
    <location>
        <begin position="494"/>
        <end position="514"/>
    </location>
</feature>
<evidence type="ECO:0000256" key="5">
    <source>
        <dbReference type="ARBA" id="ARBA00023043"/>
    </source>
</evidence>
<keyword evidence="4 9" id="KW-1133">Transmembrane helix</keyword>
<feature type="transmembrane region" description="Helical" evidence="9">
    <location>
        <begin position="445"/>
        <end position="473"/>
    </location>
</feature>
<dbReference type="Gene3D" id="1.25.40.20">
    <property type="entry name" value="Ankyrin repeat-containing domain"/>
    <property type="match status" value="3"/>
</dbReference>
<evidence type="ECO:0000256" key="3">
    <source>
        <dbReference type="ARBA" id="ARBA00022737"/>
    </source>
</evidence>
<protein>
    <recommendedName>
        <fullName evidence="10">PGG domain-containing protein</fullName>
    </recommendedName>
</protein>
<dbReference type="InterPro" id="IPR036770">
    <property type="entry name" value="Ankyrin_rpt-contain_sf"/>
</dbReference>
<evidence type="ECO:0000256" key="8">
    <source>
        <dbReference type="SAM" id="MobiDB-lite"/>
    </source>
</evidence>
<proteinExistence type="predicted"/>
<dbReference type="PANTHER" id="PTHR24186:SF8">
    <property type="entry name" value="ANKYRIN REPEAT FAMILY PROTEIN"/>
    <property type="match status" value="1"/>
</dbReference>
<sequence length="588" mass="65125">MERQQSFRIGALEKLQSFRLGVMEKQKSFQMDKQRSFRMGDRQQSIKEGKSKESPGKRGDLELHLAARAGNAVRVHKVLSECSETQLKDLLCKQNQDGETALYIAAEKGHVEVVREILKVSDTQSAAIKANNSYDSFHIAVKQGHLEVLKDLLRSFPALAMTTNSLNSTALDTAATQGHIDVVSLLLETDASLAKIARNNGKTVLHSAARMGHVLVVKSLLDKDPSIGLRTDKKGQTAFHMAVKGQNVEMVMELLKPDISIINLEDNKGNKPLHIATRKGNPKAMLICPAIHVILCEFICSKILQALLSVKEIDINAVNRAGETALSIAEKFSNEGIASILREFGAVVAQEPANTMTAAKQLKQTVSDIKHDVQSQLRQTRQTEMKVYKIKKRLKKLHLGGLNNAINSNTVVAVLIATVAFAAIFQLPGQFVQEHNNEFTLGQAYIAKYAAFIIFLVSDSLALFISLAVVVVQTSLIVVEQKAKRRMVFVMNKLMWLACLFISVAFISLTYVVVGHDSWLAWSTMAIGTTIMLTTLGSMCYFVVAHRIEEKNMRNIRRNSGSRSRSWSLSVGSDSEILNSEYKKMYAL</sequence>
<feature type="repeat" description="ANK" evidence="7">
    <location>
        <begin position="200"/>
        <end position="232"/>
    </location>
</feature>
<feature type="region of interest" description="Disordered" evidence="8">
    <location>
        <begin position="26"/>
        <end position="58"/>
    </location>
</feature>
<feature type="repeat" description="ANK" evidence="7">
    <location>
        <begin position="97"/>
        <end position="119"/>
    </location>
</feature>
<dbReference type="Proteomes" id="UP000317650">
    <property type="component" value="Chromosome 11"/>
</dbReference>
<gene>
    <name evidence="11" type="ORF">C4D60_Mb11t17070</name>
</gene>
<accession>A0A4S8J4Q5</accession>
<name>A0A4S8J4Q5_MUSBA</name>
<dbReference type="PROSITE" id="PS50088">
    <property type="entry name" value="ANK_REPEAT"/>
    <property type="match status" value="3"/>
</dbReference>
<evidence type="ECO:0000256" key="9">
    <source>
        <dbReference type="SAM" id="Phobius"/>
    </source>
</evidence>
<dbReference type="Pfam" id="PF13962">
    <property type="entry name" value="PGG"/>
    <property type="match status" value="1"/>
</dbReference>
<dbReference type="PROSITE" id="PS50297">
    <property type="entry name" value="ANK_REP_REGION"/>
    <property type="match status" value="2"/>
</dbReference>
<keyword evidence="6 9" id="KW-0472">Membrane</keyword>
<evidence type="ECO:0000256" key="1">
    <source>
        <dbReference type="ARBA" id="ARBA00004141"/>
    </source>
</evidence>
<feature type="transmembrane region" description="Helical" evidence="9">
    <location>
        <begin position="401"/>
        <end position="425"/>
    </location>
</feature>
<dbReference type="GO" id="GO:0005886">
    <property type="term" value="C:plasma membrane"/>
    <property type="evidence" value="ECO:0007669"/>
    <property type="project" value="TreeGrafter"/>
</dbReference>
<evidence type="ECO:0000313" key="12">
    <source>
        <dbReference type="Proteomes" id="UP000317650"/>
    </source>
</evidence>
<dbReference type="Pfam" id="PF12796">
    <property type="entry name" value="Ank_2"/>
    <property type="match status" value="2"/>
</dbReference>
<reference evidence="11 12" key="1">
    <citation type="journal article" date="2019" name="Nat. Plants">
        <title>Genome sequencing of Musa balbisiana reveals subgenome evolution and function divergence in polyploid bananas.</title>
        <authorList>
            <person name="Yao X."/>
        </authorList>
    </citation>
    <scope>NUCLEOTIDE SEQUENCE [LARGE SCALE GENOMIC DNA]</scope>
    <source>
        <strain evidence="12">cv. DH-PKW</strain>
        <tissue evidence="11">Leaves</tissue>
    </source>
</reference>
<comment type="subcellular location">
    <subcellularLocation>
        <location evidence="1">Membrane</location>
        <topology evidence="1">Multi-pass membrane protein</topology>
    </subcellularLocation>
</comment>
<dbReference type="AlphaFoldDB" id="A0A4S8J4Q5"/>
<organism evidence="11 12">
    <name type="scientific">Musa balbisiana</name>
    <name type="common">Banana</name>
    <dbReference type="NCBI Taxonomy" id="52838"/>
    <lineage>
        <taxon>Eukaryota</taxon>
        <taxon>Viridiplantae</taxon>
        <taxon>Streptophyta</taxon>
        <taxon>Embryophyta</taxon>
        <taxon>Tracheophyta</taxon>
        <taxon>Spermatophyta</taxon>
        <taxon>Magnoliopsida</taxon>
        <taxon>Liliopsida</taxon>
        <taxon>Zingiberales</taxon>
        <taxon>Musaceae</taxon>
        <taxon>Musa</taxon>
    </lineage>
</organism>
<dbReference type="Pfam" id="PF00023">
    <property type="entry name" value="Ank"/>
    <property type="match status" value="1"/>
</dbReference>
<dbReference type="SMART" id="SM00248">
    <property type="entry name" value="ANK"/>
    <property type="match status" value="7"/>
</dbReference>
<dbReference type="EMBL" id="PYDT01000007">
    <property type="protein sequence ID" value="THU56420.1"/>
    <property type="molecule type" value="Genomic_DNA"/>
</dbReference>
<feature type="repeat" description="ANK" evidence="7">
    <location>
        <begin position="166"/>
        <end position="198"/>
    </location>
</feature>
<keyword evidence="5 7" id="KW-0040">ANK repeat</keyword>
<evidence type="ECO:0000256" key="6">
    <source>
        <dbReference type="ARBA" id="ARBA00023136"/>
    </source>
</evidence>
<dbReference type="STRING" id="52838.A0A4S8J4Q5"/>
<keyword evidence="12" id="KW-1185">Reference proteome</keyword>